<evidence type="ECO:0000256" key="1">
    <source>
        <dbReference type="SAM" id="MobiDB-lite"/>
    </source>
</evidence>
<name>A0ABV5FYA5_9MICC</name>
<gene>
    <name evidence="2" type="ORF">ACFFX0_10645</name>
</gene>
<accession>A0ABV5FYA5</accession>
<protein>
    <submittedName>
        <fullName evidence="2">Uncharacterized protein</fullName>
    </submittedName>
</protein>
<evidence type="ECO:0000313" key="2">
    <source>
        <dbReference type="EMBL" id="MFB9071635.1"/>
    </source>
</evidence>
<dbReference type="EMBL" id="JBHMFI010000001">
    <property type="protein sequence ID" value="MFB9071635.1"/>
    <property type="molecule type" value="Genomic_DNA"/>
</dbReference>
<evidence type="ECO:0000313" key="3">
    <source>
        <dbReference type="Proteomes" id="UP001589575"/>
    </source>
</evidence>
<reference evidence="2 3" key="1">
    <citation type="submission" date="2024-09" db="EMBL/GenBank/DDBJ databases">
        <authorList>
            <person name="Sun Q."/>
            <person name="Mori K."/>
        </authorList>
    </citation>
    <scope>NUCLEOTIDE SEQUENCE [LARGE SCALE GENOMIC DNA]</scope>
    <source>
        <strain evidence="2 3">CCM 7609</strain>
    </source>
</reference>
<organism evidence="2 3">
    <name type="scientific">Citricoccus parietis</name>
    <dbReference type="NCBI Taxonomy" id="592307"/>
    <lineage>
        <taxon>Bacteria</taxon>
        <taxon>Bacillati</taxon>
        <taxon>Actinomycetota</taxon>
        <taxon>Actinomycetes</taxon>
        <taxon>Micrococcales</taxon>
        <taxon>Micrococcaceae</taxon>
        <taxon>Citricoccus</taxon>
    </lineage>
</organism>
<keyword evidence="3" id="KW-1185">Reference proteome</keyword>
<sequence length="42" mass="4801">MLCITSKKFLDLLTGHVTPSTHRWNRPVLEPAQRIPSRNSAQ</sequence>
<dbReference type="Proteomes" id="UP001589575">
    <property type="component" value="Unassembled WGS sequence"/>
</dbReference>
<proteinExistence type="predicted"/>
<feature type="region of interest" description="Disordered" evidence="1">
    <location>
        <begin position="22"/>
        <end position="42"/>
    </location>
</feature>
<comment type="caution">
    <text evidence="2">The sequence shown here is derived from an EMBL/GenBank/DDBJ whole genome shotgun (WGS) entry which is preliminary data.</text>
</comment>